<dbReference type="Proteomes" id="UP000515703">
    <property type="component" value="Chromosome"/>
</dbReference>
<feature type="domain" description="Response regulatory" evidence="8">
    <location>
        <begin position="3"/>
        <end position="121"/>
    </location>
</feature>
<dbReference type="SMART" id="SM00342">
    <property type="entry name" value="HTH_ARAC"/>
    <property type="match status" value="1"/>
</dbReference>
<dbReference type="GO" id="GO:0000160">
    <property type="term" value="P:phosphorelay signal transduction system"/>
    <property type="evidence" value="ECO:0007669"/>
    <property type="project" value="InterPro"/>
</dbReference>
<reference evidence="9 10" key="2">
    <citation type="submission" date="2020-08" db="EMBL/GenBank/DDBJ databases">
        <authorList>
            <person name="Ueki A."/>
            <person name="Tonouchi A."/>
        </authorList>
    </citation>
    <scope>NUCLEOTIDE SEQUENCE [LARGE SCALE GENOMIC DNA]</scope>
    <source>
        <strain evidence="9 10">CTTW</strain>
    </source>
</reference>
<evidence type="ECO:0000256" key="3">
    <source>
        <dbReference type="ARBA" id="ARBA00023125"/>
    </source>
</evidence>
<reference evidence="9 10" key="1">
    <citation type="submission" date="2020-08" db="EMBL/GenBank/DDBJ databases">
        <title>Draft genome sequencing of an Anaerocolumna strain isolated from anoxic soil subjected to BSD treatment.</title>
        <authorList>
            <person name="Uek A."/>
            <person name="Tonouchi A."/>
        </authorList>
    </citation>
    <scope>NUCLEOTIDE SEQUENCE [LARGE SCALE GENOMIC DNA]</scope>
    <source>
        <strain evidence="9 10">CTTW</strain>
    </source>
</reference>
<dbReference type="PANTHER" id="PTHR43280">
    <property type="entry name" value="ARAC-FAMILY TRANSCRIPTIONAL REGULATOR"/>
    <property type="match status" value="1"/>
</dbReference>
<dbReference type="Gene3D" id="1.10.10.60">
    <property type="entry name" value="Homeodomain-like"/>
    <property type="match status" value="2"/>
</dbReference>
<dbReference type="SMART" id="SM00448">
    <property type="entry name" value="REC"/>
    <property type="match status" value="1"/>
</dbReference>
<dbReference type="CDD" id="cd17536">
    <property type="entry name" value="REC_YesN-like"/>
    <property type="match status" value="1"/>
</dbReference>
<dbReference type="SUPFAM" id="SSF46689">
    <property type="entry name" value="Homeodomain-like"/>
    <property type="match status" value="2"/>
</dbReference>
<dbReference type="PROSITE" id="PS00041">
    <property type="entry name" value="HTH_ARAC_FAMILY_1"/>
    <property type="match status" value="1"/>
</dbReference>
<dbReference type="RefSeq" id="WP_185258279.1">
    <property type="nucleotide sequence ID" value="NZ_AP023368.1"/>
</dbReference>
<dbReference type="EMBL" id="AP023368">
    <property type="protein sequence ID" value="BCJ97906.1"/>
    <property type="molecule type" value="Genomic_DNA"/>
</dbReference>
<keyword evidence="2" id="KW-0805">Transcription regulation</keyword>
<dbReference type="Pfam" id="PF00072">
    <property type="entry name" value="Response_reg"/>
    <property type="match status" value="1"/>
</dbReference>
<dbReference type="SUPFAM" id="SSF52172">
    <property type="entry name" value="CheY-like"/>
    <property type="match status" value="1"/>
</dbReference>
<evidence type="ECO:0000259" key="7">
    <source>
        <dbReference type="PROSITE" id="PS01124"/>
    </source>
</evidence>
<gene>
    <name evidence="9" type="ORF">bsdcttw_09470</name>
</gene>
<evidence type="ECO:0000313" key="9">
    <source>
        <dbReference type="EMBL" id="BCJ97906.1"/>
    </source>
</evidence>
<dbReference type="GO" id="GO:0043565">
    <property type="term" value="F:sequence-specific DNA binding"/>
    <property type="evidence" value="ECO:0007669"/>
    <property type="project" value="InterPro"/>
</dbReference>
<dbReference type="Pfam" id="PF12833">
    <property type="entry name" value="HTH_18"/>
    <property type="match status" value="1"/>
</dbReference>
<proteinExistence type="predicted"/>
<keyword evidence="3" id="KW-0238">DNA-binding</keyword>
<feature type="domain" description="HTH araC/xylS-type" evidence="7">
    <location>
        <begin position="408"/>
        <end position="506"/>
    </location>
</feature>
<dbReference type="InterPro" id="IPR018062">
    <property type="entry name" value="HTH_AraC-typ_CS"/>
</dbReference>
<dbReference type="AlphaFoldDB" id="A0A7I8DNP1"/>
<dbReference type="PANTHER" id="PTHR43280:SF2">
    <property type="entry name" value="HTH-TYPE TRANSCRIPTIONAL REGULATOR EXSA"/>
    <property type="match status" value="1"/>
</dbReference>
<evidence type="ECO:0000256" key="6">
    <source>
        <dbReference type="PROSITE-ProRule" id="PRU00169"/>
    </source>
</evidence>
<dbReference type="PROSITE" id="PS01124">
    <property type="entry name" value="HTH_ARAC_FAMILY_2"/>
    <property type="match status" value="1"/>
</dbReference>
<feature type="modified residue" description="4-aspartylphosphate" evidence="6">
    <location>
        <position position="55"/>
    </location>
</feature>
<dbReference type="GO" id="GO:0003700">
    <property type="term" value="F:DNA-binding transcription factor activity"/>
    <property type="evidence" value="ECO:0007669"/>
    <property type="project" value="InterPro"/>
</dbReference>
<dbReference type="KEGG" id="acht:bsdcttw_09470"/>
<accession>A0A7I8DNP1</accession>
<keyword evidence="6" id="KW-0597">Phosphoprotein</keyword>
<evidence type="ECO:0000313" key="10">
    <source>
        <dbReference type="Proteomes" id="UP000515703"/>
    </source>
</evidence>
<dbReference type="InterPro" id="IPR011006">
    <property type="entry name" value="CheY-like_superfamily"/>
</dbReference>
<sequence length="508" mass="59540">MYSILIVDDEKAIRENLSKAIPFDEYGFFIGGTAANGAEALELLPVLKPDMILLDVCMPVMDGLGFLKELKKTEYSDTIVIMLSGYSDFEYAKKAMRYGAKGYVTKPVDEEILPLLTEMNQELRKSSYQRLMKTQMDDLRLLNMLYNGKSWDRSIFGKYILVHCIILKATVDDGEDNPYSIVQNCMENLLKEYGNCLFRTKGCILTYLIPKEIFHYYDESEEIFAKHLLYLLREEKLQCSLLLDKEVFGNSDSAFREDYNANLYTMMTEVFYGKTGVIDITKLAKNNRVERLNREEYFMEQLRRYLLELDKASIQREFDALMEEIEGIRLRIEYIQEINFRIYYLLADTIASESSNSREEPILTPPEWLEYIYFYTFDKWKMLQLSGIEEAFRYIESRRSIANLGVCGNIIEYVHRHFREPITLQQVAENFYMNSAYLGQIFQKATGESFKRYVNNLRIAEAKRLLKQTDGLIYEIAYQVGYVESKYFIEKFVAHVGMSPTEYRKAIV</sequence>
<evidence type="ECO:0000256" key="4">
    <source>
        <dbReference type="ARBA" id="ARBA00023163"/>
    </source>
</evidence>
<organism evidence="9 10">
    <name type="scientific">Anaerocolumna chitinilytica</name>
    <dbReference type="NCBI Taxonomy" id="1727145"/>
    <lineage>
        <taxon>Bacteria</taxon>
        <taxon>Bacillati</taxon>
        <taxon>Bacillota</taxon>
        <taxon>Clostridia</taxon>
        <taxon>Lachnospirales</taxon>
        <taxon>Lachnospiraceae</taxon>
        <taxon>Anaerocolumna</taxon>
    </lineage>
</organism>
<evidence type="ECO:0000259" key="8">
    <source>
        <dbReference type="PROSITE" id="PS50110"/>
    </source>
</evidence>
<keyword evidence="4" id="KW-0804">Transcription</keyword>
<evidence type="ECO:0000256" key="5">
    <source>
        <dbReference type="ARBA" id="ARBA00024867"/>
    </source>
</evidence>
<evidence type="ECO:0000256" key="1">
    <source>
        <dbReference type="ARBA" id="ARBA00018672"/>
    </source>
</evidence>
<dbReference type="PROSITE" id="PS50110">
    <property type="entry name" value="RESPONSE_REGULATORY"/>
    <property type="match status" value="1"/>
</dbReference>
<name>A0A7I8DNP1_9FIRM</name>
<keyword evidence="10" id="KW-1185">Reference proteome</keyword>
<evidence type="ECO:0000256" key="2">
    <source>
        <dbReference type="ARBA" id="ARBA00023015"/>
    </source>
</evidence>
<dbReference type="InterPro" id="IPR018060">
    <property type="entry name" value="HTH_AraC"/>
</dbReference>
<comment type="function">
    <text evidence="5">May play the central regulatory role in sporulation. It may be an element of the effector pathway responsible for the activation of sporulation genes in response to nutritional stress. Spo0A may act in concert with spo0H (a sigma factor) to control the expression of some genes that are critical to the sporulation process.</text>
</comment>
<dbReference type="InterPro" id="IPR001789">
    <property type="entry name" value="Sig_transdc_resp-reg_receiver"/>
</dbReference>
<dbReference type="InterPro" id="IPR009057">
    <property type="entry name" value="Homeodomain-like_sf"/>
</dbReference>
<dbReference type="Gene3D" id="3.40.50.2300">
    <property type="match status" value="1"/>
</dbReference>
<protein>
    <recommendedName>
        <fullName evidence="1">Stage 0 sporulation protein A homolog</fullName>
    </recommendedName>
</protein>